<dbReference type="Proteomes" id="UP001162891">
    <property type="component" value="Chromosome"/>
</dbReference>
<dbReference type="InterPro" id="IPR038765">
    <property type="entry name" value="Papain-like_cys_pep_sf"/>
</dbReference>
<reference evidence="4" key="1">
    <citation type="journal article" date="2022" name="Int. J. Syst. Evol. Microbiol.">
        <title>Anaeromyxobacter oryzae sp. nov., Anaeromyxobacter diazotrophicus sp. nov. and Anaeromyxobacter paludicola sp. nov., isolated from paddy soils.</title>
        <authorList>
            <person name="Itoh H."/>
            <person name="Xu Z."/>
            <person name="Mise K."/>
            <person name="Masuda Y."/>
            <person name="Ushijima N."/>
            <person name="Hayakawa C."/>
            <person name="Shiratori Y."/>
            <person name="Senoo K."/>
        </authorList>
    </citation>
    <scope>NUCLEOTIDE SEQUENCE [LARGE SCALE GENOMIC DNA]</scope>
    <source>
        <strain evidence="4">Red232</strain>
    </source>
</reference>
<dbReference type="EMBL" id="AP025591">
    <property type="protein sequence ID" value="BDG04400.1"/>
    <property type="molecule type" value="Genomic_DNA"/>
</dbReference>
<evidence type="ECO:0000313" key="3">
    <source>
        <dbReference type="EMBL" id="BDG04400.1"/>
    </source>
</evidence>
<name>A0ABN6MTW9_9BACT</name>
<dbReference type="Gene3D" id="3.90.1720.10">
    <property type="entry name" value="endopeptidase domain like (from Nostoc punctiforme)"/>
    <property type="match status" value="1"/>
</dbReference>
<dbReference type="RefSeq" id="WP_248352762.1">
    <property type="nucleotide sequence ID" value="NZ_AP025591.1"/>
</dbReference>
<feature type="chain" id="PRO_5047241947" description="Peptidase C51 domain-containing protein" evidence="1">
    <location>
        <begin position="22"/>
        <end position="226"/>
    </location>
</feature>
<dbReference type="SUPFAM" id="SSF54001">
    <property type="entry name" value="Cysteine proteinases"/>
    <property type="match status" value="1"/>
</dbReference>
<feature type="domain" description="Peptidase C51" evidence="2">
    <location>
        <begin position="58"/>
        <end position="154"/>
    </location>
</feature>
<evidence type="ECO:0000313" key="4">
    <source>
        <dbReference type="Proteomes" id="UP001162891"/>
    </source>
</evidence>
<accession>A0ABN6MTW9</accession>
<dbReference type="InterPro" id="IPR007921">
    <property type="entry name" value="CHAP_dom"/>
</dbReference>
<protein>
    <recommendedName>
        <fullName evidence="2">Peptidase C51 domain-containing protein</fullName>
    </recommendedName>
</protein>
<keyword evidence="4" id="KW-1185">Reference proteome</keyword>
<proteinExistence type="predicted"/>
<gene>
    <name evidence="3" type="ORF">AMOR_33960</name>
</gene>
<sequence>MARLLPLGVLLVLALSGCAGAARSLRPGDEDLLSERLAARAGTLLGTARPFVVNGSRFNADCIGYVEAVYEAEGIPLRTLMQRTSPRETSGVAAAFRAIEAHGVLFGGGGEWPRPGDLVFFHDTWDRDRNGRADDGLTHVGIVESVERGTVTFLHLGGRGVARGRLNLDHPDDAHGPDGAELNTPLRVKTRATRPEIPLLAAQLFAGYGRIELARLPPELLRDRGR</sequence>
<dbReference type="PROSITE" id="PS51257">
    <property type="entry name" value="PROKAR_LIPOPROTEIN"/>
    <property type="match status" value="1"/>
</dbReference>
<keyword evidence="1" id="KW-0732">Signal</keyword>
<organism evidence="3 4">
    <name type="scientific">Anaeromyxobacter oryzae</name>
    <dbReference type="NCBI Taxonomy" id="2918170"/>
    <lineage>
        <taxon>Bacteria</taxon>
        <taxon>Pseudomonadati</taxon>
        <taxon>Myxococcota</taxon>
        <taxon>Myxococcia</taxon>
        <taxon>Myxococcales</taxon>
        <taxon>Cystobacterineae</taxon>
        <taxon>Anaeromyxobacteraceae</taxon>
        <taxon>Anaeromyxobacter</taxon>
    </lineage>
</organism>
<feature type="signal peptide" evidence="1">
    <location>
        <begin position="1"/>
        <end position="21"/>
    </location>
</feature>
<dbReference type="Pfam" id="PF05257">
    <property type="entry name" value="CHAP"/>
    <property type="match status" value="1"/>
</dbReference>
<evidence type="ECO:0000259" key="2">
    <source>
        <dbReference type="Pfam" id="PF05257"/>
    </source>
</evidence>
<evidence type="ECO:0000256" key="1">
    <source>
        <dbReference type="SAM" id="SignalP"/>
    </source>
</evidence>